<feature type="signal peptide" evidence="1">
    <location>
        <begin position="1"/>
        <end position="24"/>
    </location>
</feature>
<protein>
    <recommendedName>
        <fullName evidence="4">DUF2059 domain-containing protein</fullName>
    </recommendedName>
</protein>
<evidence type="ECO:0000313" key="2">
    <source>
        <dbReference type="EMBL" id="MFD1912368.1"/>
    </source>
</evidence>
<feature type="chain" id="PRO_5047541607" description="DUF2059 domain-containing protein" evidence="1">
    <location>
        <begin position="25"/>
        <end position="281"/>
    </location>
</feature>
<dbReference type="RefSeq" id="WP_390260937.1">
    <property type="nucleotide sequence ID" value="NZ_JBHUGH010000006.1"/>
</dbReference>
<proteinExistence type="predicted"/>
<evidence type="ECO:0000256" key="1">
    <source>
        <dbReference type="SAM" id="SignalP"/>
    </source>
</evidence>
<name>A0ABW4S5M0_9RHOB</name>
<keyword evidence="1" id="KW-0732">Signal</keyword>
<gene>
    <name evidence="2" type="ORF">ACFSGJ_09080</name>
</gene>
<dbReference type="EMBL" id="JBHUGH010000006">
    <property type="protein sequence ID" value="MFD1912368.1"/>
    <property type="molecule type" value="Genomic_DNA"/>
</dbReference>
<organism evidence="2 3">
    <name type="scientific">Halodurantibacterium flavum</name>
    <dbReference type="NCBI Taxonomy" id="1382802"/>
    <lineage>
        <taxon>Bacteria</taxon>
        <taxon>Pseudomonadati</taxon>
        <taxon>Pseudomonadota</taxon>
        <taxon>Alphaproteobacteria</taxon>
        <taxon>Rhodobacterales</taxon>
        <taxon>Paracoccaceae</taxon>
        <taxon>Halodurantibacterium</taxon>
    </lineage>
</organism>
<comment type="caution">
    <text evidence="2">The sequence shown here is derived from an EMBL/GenBank/DDBJ whole genome shotgun (WGS) entry which is preliminary data.</text>
</comment>
<keyword evidence="3" id="KW-1185">Reference proteome</keyword>
<accession>A0ABW4S5M0</accession>
<evidence type="ECO:0008006" key="4">
    <source>
        <dbReference type="Google" id="ProtNLM"/>
    </source>
</evidence>
<dbReference type="Proteomes" id="UP001597353">
    <property type="component" value="Unassembled WGS sequence"/>
</dbReference>
<sequence length="281" mass="30813">MSFLRPVAVAMVLASGMASGMAHAQEDRQAEVQELAALLRLPELTVILREEGLGHGAEIGAEWFPPQVAARWEDAVSEIYDVARMESRIMDRFTAELDASPLVPDMTAFFASDMGRQVVELEVSARQAMLDTDVEAESRDRAQLMWDDGGPRIELIDRFVAAGDLVEANVEGALNANLAFYMGLADGGAFDQALTEQDMLADVWSQEEVIRAETEEWLYAFLILAYGPLPDEALEDYVTFAESAAGRRMTRALFAAFDDVFLAISRDLGIAAARVLAAQDI</sequence>
<reference evidence="3" key="1">
    <citation type="journal article" date="2019" name="Int. J. Syst. Evol. Microbiol.">
        <title>The Global Catalogue of Microorganisms (GCM) 10K type strain sequencing project: providing services to taxonomists for standard genome sequencing and annotation.</title>
        <authorList>
            <consortium name="The Broad Institute Genomics Platform"/>
            <consortium name="The Broad Institute Genome Sequencing Center for Infectious Disease"/>
            <person name="Wu L."/>
            <person name="Ma J."/>
        </authorList>
    </citation>
    <scope>NUCLEOTIDE SEQUENCE [LARGE SCALE GENOMIC DNA]</scope>
    <source>
        <strain evidence="3">CGMCC 4.7242</strain>
    </source>
</reference>
<evidence type="ECO:0000313" key="3">
    <source>
        <dbReference type="Proteomes" id="UP001597353"/>
    </source>
</evidence>